<dbReference type="GO" id="GO:0005509">
    <property type="term" value="F:calcium ion binding"/>
    <property type="evidence" value="ECO:0007669"/>
    <property type="project" value="InterPro"/>
</dbReference>
<dbReference type="InterPro" id="IPR036026">
    <property type="entry name" value="Seven-hairpin_glycosidases"/>
</dbReference>
<dbReference type="GO" id="GO:0044322">
    <property type="term" value="C:endoplasmic reticulum quality control compartment"/>
    <property type="evidence" value="ECO:0007669"/>
    <property type="project" value="GOC"/>
</dbReference>
<gene>
    <name evidence="9" type="ORF">CLAFUR5_03900</name>
</gene>
<accession>A0A9Q8P8B1</accession>
<name>A0A9Q8P8B1_PASFU</name>
<feature type="active site" evidence="5">
    <location>
        <position position="342"/>
    </location>
</feature>
<keyword evidence="7" id="KW-0378">Hydrolase</keyword>
<evidence type="ECO:0000256" key="5">
    <source>
        <dbReference type="PIRSR" id="PIRSR601382-1"/>
    </source>
</evidence>
<evidence type="ECO:0000256" key="2">
    <source>
        <dbReference type="ARBA" id="ARBA00007658"/>
    </source>
</evidence>
<dbReference type="PRINTS" id="PR00747">
    <property type="entry name" value="GLYHDRLASE47"/>
</dbReference>
<organism evidence="9 10">
    <name type="scientific">Passalora fulva</name>
    <name type="common">Tomato leaf mold</name>
    <name type="synonym">Cladosporium fulvum</name>
    <dbReference type="NCBI Taxonomy" id="5499"/>
    <lineage>
        <taxon>Eukaryota</taxon>
        <taxon>Fungi</taxon>
        <taxon>Dikarya</taxon>
        <taxon>Ascomycota</taxon>
        <taxon>Pezizomycotina</taxon>
        <taxon>Dothideomycetes</taxon>
        <taxon>Dothideomycetidae</taxon>
        <taxon>Mycosphaerellales</taxon>
        <taxon>Mycosphaerellaceae</taxon>
        <taxon>Fulvia</taxon>
    </lineage>
</organism>
<evidence type="ECO:0000313" key="10">
    <source>
        <dbReference type="Proteomes" id="UP000756132"/>
    </source>
</evidence>
<dbReference type="GO" id="GO:0036503">
    <property type="term" value="P:ERAD pathway"/>
    <property type="evidence" value="ECO:0007669"/>
    <property type="project" value="UniProtKB-ARBA"/>
</dbReference>
<dbReference type="EMBL" id="CP090166">
    <property type="protein sequence ID" value="UJO16948.1"/>
    <property type="molecule type" value="Genomic_DNA"/>
</dbReference>
<evidence type="ECO:0000313" key="9">
    <source>
        <dbReference type="EMBL" id="UJO16948.1"/>
    </source>
</evidence>
<dbReference type="OrthoDB" id="8118055at2759"/>
<keyword evidence="6" id="KW-0106">Calcium</keyword>
<evidence type="ECO:0000256" key="7">
    <source>
        <dbReference type="RuleBase" id="RU361193"/>
    </source>
</evidence>
<dbReference type="GO" id="GO:0016020">
    <property type="term" value="C:membrane"/>
    <property type="evidence" value="ECO:0007669"/>
    <property type="project" value="InterPro"/>
</dbReference>
<dbReference type="InterPro" id="IPR044674">
    <property type="entry name" value="EDEM1/2/3"/>
</dbReference>
<keyword evidence="4" id="KW-0325">Glycoprotein</keyword>
<protein>
    <recommendedName>
        <fullName evidence="7">alpha-1,2-Mannosidase</fullName>
        <ecNumber evidence="7">3.2.1.-</ecNumber>
    </recommendedName>
</protein>
<dbReference type="Proteomes" id="UP000756132">
    <property type="component" value="Chromosome 4"/>
</dbReference>
<evidence type="ECO:0000256" key="3">
    <source>
        <dbReference type="ARBA" id="ARBA00022824"/>
    </source>
</evidence>
<evidence type="ECO:0000256" key="4">
    <source>
        <dbReference type="ARBA" id="ARBA00023180"/>
    </source>
</evidence>
<dbReference type="KEGG" id="ffu:CLAFUR5_03900"/>
<keyword evidence="7" id="KW-0326">Glycosidase</keyword>
<dbReference type="SUPFAM" id="SSF48225">
    <property type="entry name" value="Seven-hairpin glycosidases"/>
    <property type="match status" value="1"/>
</dbReference>
<evidence type="ECO:0000256" key="6">
    <source>
        <dbReference type="PIRSR" id="PIRSR601382-2"/>
    </source>
</evidence>
<feature type="active site" description="Proton donor" evidence="5">
    <location>
        <position position="454"/>
    </location>
</feature>
<proteinExistence type="inferred from homology"/>
<evidence type="ECO:0000256" key="8">
    <source>
        <dbReference type="SAM" id="SignalP"/>
    </source>
</evidence>
<dbReference type="RefSeq" id="XP_047761314.1">
    <property type="nucleotide sequence ID" value="XM_047903048.1"/>
</dbReference>
<sequence length="1067" mass="116799">MHLIARPGPLATRTAPATIWPMLVLALVALWVTGGACMTDDQITTLRQDTQDLFYHGYDNYMSHAFPEDELKPISCTPQTRNRTHPADIGLNDVLGNYTLTLIDSLSTLAILASGARDTHDKRDPLRDFQDGIKSIVELYGDGTPKTPCGTRACAFELDSKVQVFETTIRGVGGLLSAHLFAIGELPITGYNPVFKQGKNPGIKWKNGFVYNSQLLNLAHDLGTRLLPAFGTRTGIPYPRVNLRTGIPFYQDAEHGVCRADGKSVDQREITENCAAGAGSLVLEFSTLSRLTGNGTFERLAKESFFAVWNRRSSIGLLGNGIDAENGQWTMPINSGIGAGIDSFFEYSIKSAILLSNLPYHASNYKTEAPEVFLQVWDEAHAAVKRHVYRDARSESYPFYGQVDFYSGASRYNWIDNLSAYYPGLLVLAGELEEAIESHLLWSALWTRYQALPERWVTANAHIDDSFRHWAGRPEFIESTFYLYQATKDPYYLHVGETALQDIRQRCWTKCGWATLADVVKGKQSDRMESFFLGETAKYLYLLFNENHPLNKLDRPVVFSTEGHPLIIPDQYRKTVPFDAPVKQQITHLEATPGSSHNSVCPAPPPPLPLTGSNVVARDDFFHAAVLTRLHMVPVPVISSALMKPSQYSPGISLADVGSPTNHTYYPRTLPKYLRPVAGVSSPMLSSVSSTLTFPNLGNTPGEENGYIPLGALHKLPDGLLVNSLSNMRLNLVQEPKIFAIPSGRGKITIDVGSGDVEFRISAVGSLALGKDERVVLSDRALSGINPTDPHFTRKKDLEMVDLVVDVPILAKDEDGQVPYAIGPSENGTFGDKIRGKLQELISSLSSNVEPTPIAQLGGKAKVVRHFIPAILPTGIGAAPLPVLHDETTSATAHGTLPLNTIFYLADTLCEHRLPMGIALHYNILVIQRGGCSFNDKLANIRSFAPRADRLQLVVVVSTTSSSATDSQANREGLIRPLLDQPQLTPSGPQRQHPIAMVMVDGTPDHVAALTGAAKAFGSFDEEGKLVEAQRSVGTAKGTVGTGAGLGVKRRYWFESDNKVIQNLHMI</sequence>
<dbReference type="GeneID" id="71983778"/>
<dbReference type="Gene3D" id="1.50.10.10">
    <property type="match status" value="1"/>
</dbReference>
<dbReference type="GO" id="GO:0005975">
    <property type="term" value="P:carbohydrate metabolic process"/>
    <property type="evidence" value="ECO:0007669"/>
    <property type="project" value="InterPro"/>
</dbReference>
<dbReference type="PANTHER" id="PTHR45679">
    <property type="entry name" value="ER DEGRADATION-ENHANCING ALPHA-MANNOSIDASE-LIKE PROTEIN 2"/>
    <property type="match status" value="1"/>
</dbReference>
<keyword evidence="3" id="KW-0256">Endoplasmic reticulum</keyword>
<comment type="subcellular location">
    <subcellularLocation>
        <location evidence="1">Endoplasmic reticulum</location>
    </subcellularLocation>
</comment>
<dbReference type="AlphaFoldDB" id="A0A9Q8P8B1"/>
<keyword evidence="10" id="KW-1185">Reference proteome</keyword>
<feature type="active site" evidence="5">
    <location>
        <position position="475"/>
    </location>
</feature>
<keyword evidence="8" id="KW-0732">Signal</keyword>
<dbReference type="InterPro" id="IPR001382">
    <property type="entry name" value="Glyco_hydro_47"/>
</dbReference>
<dbReference type="GO" id="GO:1904380">
    <property type="term" value="P:endoplasmic reticulum mannose trimming"/>
    <property type="evidence" value="ECO:0007669"/>
    <property type="project" value="InterPro"/>
</dbReference>
<evidence type="ECO:0000256" key="1">
    <source>
        <dbReference type="ARBA" id="ARBA00004240"/>
    </source>
</evidence>
<dbReference type="InterPro" id="IPR012341">
    <property type="entry name" value="6hp_glycosidase-like_sf"/>
</dbReference>
<comment type="cofactor">
    <cofactor evidence="6">
        <name>Ca(2+)</name>
        <dbReference type="ChEBI" id="CHEBI:29108"/>
    </cofactor>
</comment>
<dbReference type="Pfam" id="PF01532">
    <property type="entry name" value="Glyco_hydro_47"/>
    <property type="match status" value="1"/>
</dbReference>
<feature type="active site" description="Proton donor" evidence="5">
    <location>
        <position position="166"/>
    </location>
</feature>
<keyword evidence="6" id="KW-0479">Metal-binding</keyword>
<feature type="chain" id="PRO_5040265802" description="alpha-1,2-Mannosidase" evidence="8">
    <location>
        <begin position="38"/>
        <end position="1067"/>
    </location>
</feature>
<dbReference type="PANTHER" id="PTHR45679:SF5">
    <property type="entry name" value="ER DEGRADATION-ENHANCING ALPHA-MANNOSIDASE-LIKE PROTEIN 1"/>
    <property type="match status" value="1"/>
</dbReference>
<feature type="binding site" evidence="6">
    <location>
        <position position="561"/>
    </location>
    <ligand>
        <name>Ca(2+)</name>
        <dbReference type="ChEBI" id="CHEBI:29108"/>
    </ligand>
</feature>
<dbReference type="GO" id="GO:0004571">
    <property type="term" value="F:mannosyl-oligosaccharide 1,2-alpha-mannosidase activity"/>
    <property type="evidence" value="ECO:0007669"/>
    <property type="project" value="InterPro"/>
</dbReference>
<feature type="signal peptide" evidence="8">
    <location>
        <begin position="1"/>
        <end position="37"/>
    </location>
</feature>
<reference evidence="9" key="2">
    <citation type="journal article" date="2022" name="Microb. Genom.">
        <title>A chromosome-scale genome assembly of the tomato pathogen Cladosporium fulvum reveals a compartmentalized genome architecture and the presence of a dispensable chromosome.</title>
        <authorList>
            <person name="Zaccaron A.Z."/>
            <person name="Chen L.H."/>
            <person name="Samaras A."/>
            <person name="Stergiopoulos I."/>
        </authorList>
    </citation>
    <scope>NUCLEOTIDE SEQUENCE</scope>
    <source>
        <strain evidence="9">Race5_Kim</strain>
    </source>
</reference>
<dbReference type="EC" id="3.2.1.-" evidence="7"/>
<comment type="similarity">
    <text evidence="2 7">Belongs to the glycosyl hydrolase 47 family.</text>
</comment>
<reference evidence="9" key="1">
    <citation type="submission" date="2021-12" db="EMBL/GenBank/DDBJ databases">
        <authorList>
            <person name="Zaccaron A."/>
            <person name="Stergiopoulos I."/>
        </authorList>
    </citation>
    <scope>NUCLEOTIDE SEQUENCE</scope>
    <source>
        <strain evidence="9">Race5_Kim</strain>
    </source>
</reference>